<dbReference type="AlphaFoldDB" id="A0A7S8IGS8"/>
<sequence length="137" mass="15215">MPPVATNIDSLIANEFSVELDGEEVTGIFGVSGLVSFQLGEDGQRVWPAFTVSKMVQRDPQGAFNKWLQETQSGSKPTRDLSIVAVDDGVATRRWTAKNAYIQSVHYSDFNEASFEMVAELVEIGYESMTEEFLLNE</sequence>
<evidence type="ECO:0000313" key="1">
    <source>
        <dbReference type="EMBL" id="QPC84418.1"/>
    </source>
</evidence>
<dbReference type="GO" id="GO:0005198">
    <property type="term" value="F:structural molecule activity"/>
    <property type="evidence" value="ECO:0007669"/>
    <property type="project" value="InterPro"/>
</dbReference>
<gene>
    <name evidence="1" type="ORF">G4Y79_08600</name>
</gene>
<dbReference type="InterPro" id="IPR010667">
    <property type="entry name" value="Phage_T4_Gp19"/>
</dbReference>
<dbReference type="Proteomes" id="UP000594468">
    <property type="component" value="Chromosome"/>
</dbReference>
<keyword evidence="2" id="KW-1185">Reference proteome</keyword>
<evidence type="ECO:0000313" key="2">
    <source>
        <dbReference type="Proteomes" id="UP000594468"/>
    </source>
</evidence>
<reference evidence="1 2" key="1">
    <citation type="submission" date="2020-02" db="EMBL/GenBank/DDBJ databases">
        <authorList>
            <person name="Zheng R.K."/>
            <person name="Sun C.M."/>
        </authorList>
    </citation>
    <scope>NUCLEOTIDE SEQUENCE [LARGE SCALE GENOMIC DNA]</scope>
    <source>
        <strain evidence="2">rifampicinis</strain>
    </source>
</reference>
<name>A0A7S8IGS8_9CHLR</name>
<proteinExistence type="predicted"/>
<dbReference type="RefSeq" id="WP_195172481.1">
    <property type="nucleotide sequence ID" value="NZ_CP062983.1"/>
</dbReference>
<dbReference type="KEGG" id="pmet:G4Y79_08600"/>
<dbReference type="EMBL" id="CP062983">
    <property type="protein sequence ID" value="QPC84418.1"/>
    <property type="molecule type" value="Genomic_DNA"/>
</dbReference>
<dbReference type="Pfam" id="PF06841">
    <property type="entry name" value="Phage_T4_gp19"/>
    <property type="match status" value="1"/>
</dbReference>
<protein>
    <submittedName>
        <fullName evidence="1">Phage tail protein</fullName>
    </submittedName>
</protein>
<organism evidence="1 2">
    <name type="scientific">Phototrophicus methaneseepsis</name>
    <dbReference type="NCBI Taxonomy" id="2710758"/>
    <lineage>
        <taxon>Bacteria</taxon>
        <taxon>Bacillati</taxon>
        <taxon>Chloroflexota</taxon>
        <taxon>Candidatus Thermofontia</taxon>
        <taxon>Phototrophicales</taxon>
        <taxon>Phototrophicaceae</taxon>
        <taxon>Phototrophicus</taxon>
    </lineage>
</organism>
<accession>A0A7S8IGS8</accession>